<keyword evidence="4" id="KW-1185">Reference proteome</keyword>
<dbReference type="Pfam" id="PF00561">
    <property type="entry name" value="Abhydrolase_1"/>
    <property type="match status" value="1"/>
</dbReference>
<sequence length="254" mass="29177">MKLFFREISSEGQPLIIIHGLFGFSDNWVTFAKQLTDNYRVLLIDQRNHGNSPHSDIWDYEAMAEDLREFIEDLQLENPIIMGHSMGGKAAMEFAIRYPSMLEKLIVVDIAPKSYPLHHQKIIAGLESLDLKNIKSRQEADKQLEKFIPEFGTRLFLMKNLARDKEGNFKLKMNLPVISQNIANVVASISEGAHFMKPTLFIRGDQSDYILDSDFDLIEDIFSDVEIETVENAGHWIHADKPQELLNIVKDFID</sequence>
<dbReference type="PANTHER" id="PTHR46118:SF4">
    <property type="entry name" value="PROTEIN ABHD11"/>
    <property type="match status" value="1"/>
</dbReference>
<dbReference type="EMBL" id="JAVDQD010000001">
    <property type="protein sequence ID" value="MDR6238062.1"/>
    <property type="molecule type" value="Genomic_DNA"/>
</dbReference>
<dbReference type="Gene3D" id="3.40.50.1820">
    <property type="entry name" value="alpha/beta hydrolase"/>
    <property type="match status" value="1"/>
</dbReference>
<protein>
    <submittedName>
        <fullName evidence="3">Pimeloyl-ACP methyl ester carboxylesterase</fullName>
    </submittedName>
</protein>
<dbReference type="GO" id="GO:0016787">
    <property type="term" value="F:hydrolase activity"/>
    <property type="evidence" value="ECO:0007669"/>
    <property type="project" value="UniProtKB-KW"/>
</dbReference>
<evidence type="ECO:0000313" key="3">
    <source>
        <dbReference type="EMBL" id="MDR6238062.1"/>
    </source>
</evidence>
<dbReference type="InterPro" id="IPR000073">
    <property type="entry name" value="AB_hydrolase_1"/>
</dbReference>
<dbReference type="InterPro" id="IPR000639">
    <property type="entry name" value="Epox_hydrolase-like"/>
</dbReference>
<evidence type="ECO:0000259" key="2">
    <source>
        <dbReference type="Pfam" id="PF00561"/>
    </source>
</evidence>
<dbReference type="RefSeq" id="WP_309937532.1">
    <property type="nucleotide sequence ID" value="NZ_AP025305.1"/>
</dbReference>
<dbReference type="PRINTS" id="PR00111">
    <property type="entry name" value="ABHYDROLASE"/>
</dbReference>
<feature type="domain" description="AB hydrolase-1" evidence="2">
    <location>
        <begin position="14"/>
        <end position="242"/>
    </location>
</feature>
<evidence type="ECO:0000256" key="1">
    <source>
        <dbReference type="ARBA" id="ARBA00022801"/>
    </source>
</evidence>
<accession>A0AAE4BS72</accession>
<proteinExistence type="predicted"/>
<organism evidence="3 4">
    <name type="scientific">Aureibacter tunicatorum</name>
    <dbReference type="NCBI Taxonomy" id="866807"/>
    <lineage>
        <taxon>Bacteria</taxon>
        <taxon>Pseudomonadati</taxon>
        <taxon>Bacteroidota</taxon>
        <taxon>Cytophagia</taxon>
        <taxon>Cytophagales</taxon>
        <taxon>Persicobacteraceae</taxon>
        <taxon>Aureibacter</taxon>
    </lineage>
</organism>
<keyword evidence="1" id="KW-0378">Hydrolase</keyword>
<dbReference type="InterPro" id="IPR029058">
    <property type="entry name" value="AB_hydrolase_fold"/>
</dbReference>
<dbReference type="AlphaFoldDB" id="A0AAE4BS72"/>
<evidence type="ECO:0000313" key="4">
    <source>
        <dbReference type="Proteomes" id="UP001185092"/>
    </source>
</evidence>
<reference evidence="3" key="1">
    <citation type="submission" date="2023-07" db="EMBL/GenBank/DDBJ databases">
        <title>Genomic Encyclopedia of Type Strains, Phase IV (KMG-IV): sequencing the most valuable type-strain genomes for metagenomic binning, comparative biology and taxonomic classification.</title>
        <authorList>
            <person name="Goeker M."/>
        </authorList>
    </citation>
    <scope>NUCLEOTIDE SEQUENCE</scope>
    <source>
        <strain evidence="3">DSM 26174</strain>
    </source>
</reference>
<gene>
    <name evidence="3" type="ORF">HNQ88_001038</name>
</gene>
<name>A0AAE4BS72_9BACT</name>
<dbReference type="SUPFAM" id="SSF53474">
    <property type="entry name" value="alpha/beta-Hydrolases"/>
    <property type="match status" value="1"/>
</dbReference>
<dbReference type="PRINTS" id="PR00412">
    <property type="entry name" value="EPOXHYDRLASE"/>
</dbReference>
<comment type="caution">
    <text evidence="3">The sequence shown here is derived from an EMBL/GenBank/DDBJ whole genome shotgun (WGS) entry which is preliminary data.</text>
</comment>
<dbReference type="Proteomes" id="UP001185092">
    <property type="component" value="Unassembled WGS sequence"/>
</dbReference>
<dbReference type="PANTHER" id="PTHR46118">
    <property type="entry name" value="PROTEIN ABHD11"/>
    <property type="match status" value="1"/>
</dbReference>